<reference evidence="6 7" key="1">
    <citation type="journal article" date="2014" name="PLoS Genet.">
        <title>Phylogenetically driven sequencing of extremely halophilic archaea reveals strategies for static and dynamic osmo-response.</title>
        <authorList>
            <person name="Becker E.A."/>
            <person name="Seitzer P.M."/>
            <person name="Tritt A."/>
            <person name="Larsen D."/>
            <person name="Krusor M."/>
            <person name="Yao A.I."/>
            <person name="Wu D."/>
            <person name="Madern D."/>
            <person name="Eisen J.A."/>
            <person name="Darling A.E."/>
            <person name="Facciotti M.T."/>
        </authorList>
    </citation>
    <scope>NUCLEOTIDE SEQUENCE [LARGE SCALE GENOMIC DNA]</scope>
    <source>
        <strain evidence="7">DSM 18310 / JCM 13924 / TL6</strain>
    </source>
</reference>
<dbReference type="PANTHER" id="PTHR43792">
    <property type="entry name" value="GNAT FAMILY, PUTATIVE (AFU_ORTHOLOGUE AFUA_3G00765)-RELATED-RELATED"/>
    <property type="match status" value="1"/>
</dbReference>
<dbReference type="GO" id="GO:0016747">
    <property type="term" value="F:acyltransferase activity, transferring groups other than amino-acyl groups"/>
    <property type="evidence" value="ECO:0007669"/>
    <property type="project" value="InterPro"/>
</dbReference>
<accession>M0G4K7</accession>
<keyword evidence="1" id="KW-0808">Transferase</keyword>
<sequence>MRLADRYRVLRTPTLKCGRDDGRDMCGAAFLEGDRVELRTVESEHVEFLHETVNDPRVRRGIAATDPVTRATEREWVESRGDGDDINFVVAVDGDPVGTIGLKPPNVVTGAAEVGYLVAPDHWGNGYATDALRTLCGYAFGERRLNKLYANAYETNPASTRVLEKAGFEREGVHREQGFVDGDHVDVLRYGRLADEWRDEENVGDAERESGSDADGWI</sequence>
<dbReference type="PATRIC" id="fig|1227461.3.peg.2704"/>
<evidence type="ECO:0000256" key="2">
    <source>
        <dbReference type="ARBA" id="ARBA00023315"/>
    </source>
</evidence>
<feature type="region of interest" description="Disordered" evidence="4">
    <location>
        <begin position="199"/>
        <end position="218"/>
    </location>
</feature>
<comment type="similarity">
    <text evidence="3">Belongs to the acetyltransferase family. RimJ subfamily.</text>
</comment>
<dbReference type="Gene3D" id="3.40.630.30">
    <property type="match status" value="1"/>
</dbReference>
<feature type="domain" description="N-acetyltransferase" evidence="5">
    <location>
        <begin position="36"/>
        <end position="195"/>
    </location>
</feature>
<dbReference type="EMBL" id="AOLG01000047">
    <property type="protein sequence ID" value="ELZ67120.1"/>
    <property type="molecule type" value="Genomic_DNA"/>
</dbReference>
<dbReference type="Pfam" id="PF13302">
    <property type="entry name" value="Acetyltransf_3"/>
    <property type="match status" value="1"/>
</dbReference>
<dbReference type="InterPro" id="IPR051531">
    <property type="entry name" value="N-acetyltransferase"/>
</dbReference>
<evidence type="ECO:0000259" key="5">
    <source>
        <dbReference type="PROSITE" id="PS51186"/>
    </source>
</evidence>
<dbReference type="PANTHER" id="PTHR43792:SF8">
    <property type="entry name" value="[RIBOSOMAL PROTEIN US5]-ALANINE N-ACETYLTRANSFERASE"/>
    <property type="match status" value="1"/>
</dbReference>
<evidence type="ECO:0000256" key="1">
    <source>
        <dbReference type="ARBA" id="ARBA00022679"/>
    </source>
</evidence>
<proteinExistence type="inferred from homology"/>
<comment type="caution">
    <text evidence="6">The sequence shown here is derived from an EMBL/GenBank/DDBJ whole genome shotgun (WGS) entry which is preliminary data.</text>
</comment>
<evidence type="ECO:0000313" key="6">
    <source>
        <dbReference type="EMBL" id="ELZ67120.1"/>
    </source>
</evidence>
<protein>
    <submittedName>
        <fullName evidence="6">Acetyltransferase</fullName>
    </submittedName>
</protein>
<evidence type="ECO:0000256" key="4">
    <source>
        <dbReference type="SAM" id="MobiDB-lite"/>
    </source>
</evidence>
<organism evidence="6 7">
    <name type="scientific">Haloferax prahovense (strain DSM 18310 / JCM 13924 / TL6)</name>
    <dbReference type="NCBI Taxonomy" id="1227461"/>
    <lineage>
        <taxon>Archaea</taxon>
        <taxon>Methanobacteriati</taxon>
        <taxon>Methanobacteriota</taxon>
        <taxon>Stenosarchaea group</taxon>
        <taxon>Halobacteria</taxon>
        <taxon>Halobacteriales</taxon>
        <taxon>Haloferacaceae</taxon>
        <taxon>Haloferax</taxon>
    </lineage>
</organism>
<dbReference type="CDD" id="cd04301">
    <property type="entry name" value="NAT_SF"/>
    <property type="match status" value="1"/>
</dbReference>
<keyword evidence="7" id="KW-1185">Reference proteome</keyword>
<dbReference type="AlphaFoldDB" id="M0G4K7"/>
<dbReference type="Proteomes" id="UP000011559">
    <property type="component" value="Unassembled WGS sequence"/>
</dbReference>
<keyword evidence="2" id="KW-0012">Acyltransferase</keyword>
<dbReference type="InterPro" id="IPR000182">
    <property type="entry name" value="GNAT_dom"/>
</dbReference>
<evidence type="ECO:0000256" key="3">
    <source>
        <dbReference type="ARBA" id="ARBA00038502"/>
    </source>
</evidence>
<dbReference type="InterPro" id="IPR016181">
    <property type="entry name" value="Acyl_CoA_acyltransferase"/>
</dbReference>
<gene>
    <name evidence="6" type="ORF">C457_13824</name>
</gene>
<name>M0G4K7_HALPT</name>
<dbReference type="SUPFAM" id="SSF55729">
    <property type="entry name" value="Acyl-CoA N-acyltransferases (Nat)"/>
    <property type="match status" value="1"/>
</dbReference>
<dbReference type="PROSITE" id="PS51186">
    <property type="entry name" value="GNAT"/>
    <property type="match status" value="1"/>
</dbReference>
<evidence type="ECO:0000313" key="7">
    <source>
        <dbReference type="Proteomes" id="UP000011559"/>
    </source>
</evidence>